<protein>
    <submittedName>
        <fullName evidence="2">S4 domain-containing protein YaaA</fullName>
    </submittedName>
</protein>
<dbReference type="Proteomes" id="UP000549765">
    <property type="component" value="Unassembled WGS sequence"/>
</dbReference>
<reference evidence="2 3" key="1">
    <citation type="submission" date="2020-04" db="EMBL/GenBank/DDBJ databases">
        <title>MicrobeNet Type strains.</title>
        <authorList>
            <person name="Nicholson A.C."/>
        </authorList>
    </citation>
    <scope>NUCLEOTIDE SEQUENCE [LARGE SCALE GENOMIC DNA]</scope>
    <source>
        <strain evidence="2 3">CCUG 61472</strain>
    </source>
</reference>
<comment type="caution">
    <text evidence="2">The sequence shown here is derived from an EMBL/GenBank/DDBJ whole genome shotgun (WGS) entry which is preliminary data.</text>
</comment>
<dbReference type="PROSITE" id="PS50889">
    <property type="entry name" value="S4"/>
    <property type="match status" value="1"/>
</dbReference>
<evidence type="ECO:0000313" key="2">
    <source>
        <dbReference type="EMBL" id="NKZ24036.1"/>
    </source>
</evidence>
<dbReference type="NCBIfam" id="TIGR02988">
    <property type="entry name" value="YaaA_near_RecF"/>
    <property type="match status" value="1"/>
</dbReference>
<dbReference type="AlphaFoldDB" id="A0A7X6S3B9"/>
<dbReference type="RefSeq" id="WP_168721835.1">
    <property type="nucleotide sequence ID" value="NZ_JAAXPN010000003.1"/>
</dbReference>
<sequence length="72" mass="8215">MATEVLINTEYITLGQMLKIENVISSGGQAKWFLYEVEVLVNGEHDERRGRKLYPDDVVSIPDFGDFVIRAK</sequence>
<evidence type="ECO:0000313" key="3">
    <source>
        <dbReference type="Proteomes" id="UP000549765"/>
    </source>
</evidence>
<dbReference type="GO" id="GO:0003723">
    <property type="term" value="F:RNA binding"/>
    <property type="evidence" value="ECO:0007669"/>
    <property type="project" value="UniProtKB-KW"/>
</dbReference>
<keyword evidence="3" id="KW-1185">Reference proteome</keyword>
<name>A0A7X6S3B9_9LACO</name>
<proteinExistence type="predicted"/>
<dbReference type="SUPFAM" id="SSF55174">
    <property type="entry name" value="Alpha-L RNA-binding motif"/>
    <property type="match status" value="1"/>
</dbReference>
<dbReference type="InterPro" id="IPR014330">
    <property type="entry name" value="RNA-bd_S4-rel_YaaA"/>
</dbReference>
<dbReference type="Gene3D" id="3.10.290.10">
    <property type="entry name" value="RNA-binding S4 domain"/>
    <property type="match status" value="1"/>
</dbReference>
<organism evidence="2 3">
    <name type="scientific">Periweissella fabalis</name>
    <dbReference type="NCBI Taxonomy" id="1070421"/>
    <lineage>
        <taxon>Bacteria</taxon>
        <taxon>Bacillati</taxon>
        <taxon>Bacillota</taxon>
        <taxon>Bacilli</taxon>
        <taxon>Lactobacillales</taxon>
        <taxon>Lactobacillaceae</taxon>
        <taxon>Periweissella</taxon>
    </lineage>
</organism>
<dbReference type="Pfam" id="PF13275">
    <property type="entry name" value="S4_2"/>
    <property type="match status" value="1"/>
</dbReference>
<evidence type="ECO:0000256" key="1">
    <source>
        <dbReference type="PROSITE-ProRule" id="PRU00182"/>
    </source>
</evidence>
<dbReference type="InterPro" id="IPR036986">
    <property type="entry name" value="S4_RNA-bd_sf"/>
</dbReference>
<accession>A0A7X6S3B9</accession>
<keyword evidence="1" id="KW-0694">RNA-binding</keyword>
<gene>
    <name evidence="2" type="primary">yaaA</name>
    <name evidence="2" type="ORF">HF964_04325</name>
</gene>
<dbReference type="EMBL" id="JAAXPN010000003">
    <property type="protein sequence ID" value="NKZ24036.1"/>
    <property type="molecule type" value="Genomic_DNA"/>
</dbReference>